<dbReference type="PANTHER" id="PTHR47331:SF7">
    <property type="match status" value="1"/>
</dbReference>
<protein>
    <submittedName>
        <fullName evidence="2">Uncharacterized protein</fullName>
    </submittedName>
</protein>
<feature type="region of interest" description="Disordered" evidence="1">
    <location>
        <begin position="114"/>
        <end position="140"/>
    </location>
</feature>
<accession>A0ABQ9EZG9</accession>
<evidence type="ECO:0000256" key="1">
    <source>
        <dbReference type="SAM" id="MobiDB-lite"/>
    </source>
</evidence>
<feature type="compositionally biased region" description="Basic residues" evidence="1">
    <location>
        <begin position="123"/>
        <end position="136"/>
    </location>
</feature>
<evidence type="ECO:0000313" key="2">
    <source>
        <dbReference type="EMBL" id="KAJ8310548.1"/>
    </source>
</evidence>
<feature type="compositionally biased region" description="Basic residues" evidence="1">
    <location>
        <begin position="576"/>
        <end position="589"/>
    </location>
</feature>
<proteinExistence type="predicted"/>
<comment type="caution">
    <text evidence="2">The sequence shown here is derived from an EMBL/GenBank/DDBJ whole genome shotgun (WGS) entry which is preliminary data.</text>
</comment>
<feature type="region of interest" description="Disordered" evidence="1">
    <location>
        <begin position="567"/>
        <end position="593"/>
    </location>
</feature>
<dbReference type="PANTHER" id="PTHR47331">
    <property type="entry name" value="PHD-TYPE DOMAIN-CONTAINING PROTEIN"/>
    <property type="match status" value="1"/>
</dbReference>
<dbReference type="Proteomes" id="UP001217089">
    <property type="component" value="Unassembled WGS sequence"/>
</dbReference>
<gene>
    <name evidence="2" type="ORF">KUTeg_012413</name>
</gene>
<feature type="compositionally biased region" description="Basic residues" evidence="1">
    <location>
        <begin position="880"/>
        <end position="891"/>
    </location>
</feature>
<feature type="region of interest" description="Disordered" evidence="1">
    <location>
        <begin position="864"/>
        <end position="891"/>
    </location>
</feature>
<organism evidence="2 3">
    <name type="scientific">Tegillarca granosa</name>
    <name type="common">Malaysian cockle</name>
    <name type="synonym">Anadara granosa</name>
    <dbReference type="NCBI Taxonomy" id="220873"/>
    <lineage>
        <taxon>Eukaryota</taxon>
        <taxon>Metazoa</taxon>
        <taxon>Spiralia</taxon>
        <taxon>Lophotrochozoa</taxon>
        <taxon>Mollusca</taxon>
        <taxon>Bivalvia</taxon>
        <taxon>Autobranchia</taxon>
        <taxon>Pteriomorphia</taxon>
        <taxon>Arcoida</taxon>
        <taxon>Arcoidea</taxon>
        <taxon>Arcidae</taxon>
        <taxon>Tegillarca</taxon>
    </lineage>
</organism>
<dbReference type="EMBL" id="JARBDR010000640">
    <property type="protein sequence ID" value="KAJ8310548.1"/>
    <property type="molecule type" value="Genomic_DNA"/>
</dbReference>
<keyword evidence="3" id="KW-1185">Reference proteome</keyword>
<evidence type="ECO:0000313" key="3">
    <source>
        <dbReference type="Proteomes" id="UP001217089"/>
    </source>
</evidence>
<name>A0ABQ9EZG9_TEGGR</name>
<reference evidence="2 3" key="1">
    <citation type="submission" date="2022-12" db="EMBL/GenBank/DDBJ databases">
        <title>Chromosome-level genome of Tegillarca granosa.</title>
        <authorList>
            <person name="Kim J."/>
        </authorList>
    </citation>
    <scope>NUCLEOTIDE SEQUENCE [LARGE SCALE GENOMIC DNA]</scope>
    <source>
        <strain evidence="2">Teg-2019</strain>
        <tissue evidence="2">Adductor muscle</tissue>
    </source>
</reference>
<sequence>MELRQQRTTTELGSLQFEENVDKYISKLTNIEKQIDQYNRSSTDEGVELAQVKQLHDTVIKLCDQYEAVYSDFKVYLTGFRSTESKTILGSVSHAREIVIDQVKSFQDRLNSALSKVEPHGSQRSKHSIHGSKRSSRISGASSHLTSVYLKQTAKLEEAKTRYKYAAEEAELIKKEAELKATRTLLKVKRELEEAETGLGAICKALEFSNSNLSESYVKATKPATQSGGDFLRERYLKENMNNNEPPCEVEHEVKTCIPSVTQNTVNVLRPQATPFYPVHSQVSDILKRLDSEYGSPETIENSLKTRIANFPFLNESDQKRYFDISDLAAEVESVKCDSNFGLAFAYYDTVSGINDFVRKLPKRLRGKWAVESDRYKTTNNVSHVPFSLLTKFLRDIARIKNDPCYVFETSPDDSKNRPKGLGKNYKQGRFSVSISMFPLSWLSKIFSDSGLPKDENPVIWLIMELRQQRTTTELGSLQFEENVDKYISKLTNIEKQIDQYNRSSTDEGVELAQLCDQYEAVYSDFKVYLTGFRSTESKTILGSVSHAREIVIDQVKSFQDRLNSALSKVEPHGSQRSKHSIHGSKRSSRISGASSHLTSVYLKQTAKLEEAKTRYKYAAEEAELIKKEAELKATRTLLKVKRELEEAETGLGAFCKALEFSNSNLSESYVKATKPATQSGGDFLRERYLKENMNNNEPPCEVEHEVKTCIPSVTQNTVNVLRPQATPFYPVHSQVSDILKRLDSEYGSPETIENSLKTRMANFPFLNESDQKRYFDISDLAAEVESVKCDSNFGLAFAYYDTVSGINDFVRKLPKRLRGKWAVESDRYKTTNNVSHVPFSLLTKFLRDIARIKNDPCYVFETSPDDSKNRPKGLGKNYKQGRSKNARKAI</sequence>